<accession>A0A9D4JYB2</accession>
<feature type="chain" id="PRO_5039094385" description="Secreted protein" evidence="2">
    <location>
        <begin position="22"/>
        <end position="161"/>
    </location>
</feature>
<evidence type="ECO:0000256" key="2">
    <source>
        <dbReference type="SAM" id="SignalP"/>
    </source>
</evidence>
<keyword evidence="4" id="KW-1185">Reference proteome</keyword>
<reference evidence="3" key="1">
    <citation type="journal article" date="2019" name="bioRxiv">
        <title>The Genome of the Zebra Mussel, Dreissena polymorpha: A Resource for Invasive Species Research.</title>
        <authorList>
            <person name="McCartney M.A."/>
            <person name="Auch B."/>
            <person name="Kono T."/>
            <person name="Mallez S."/>
            <person name="Zhang Y."/>
            <person name="Obille A."/>
            <person name="Becker A."/>
            <person name="Abrahante J.E."/>
            <person name="Garbe J."/>
            <person name="Badalamenti J.P."/>
            <person name="Herman A."/>
            <person name="Mangelson H."/>
            <person name="Liachko I."/>
            <person name="Sullivan S."/>
            <person name="Sone E.D."/>
            <person name="Koren S."/>
            <person name="Silverstein K.A.T."/>
            <person name="Beckman K.B."/>
            <person name="Gohl D.M."/>
        </authorList>
    </citation>
    <scope>NUCLEOTIDE SEQUENCE</scope>
    <source>
        <strain evidence="3">Duluth1</strain>
        <tissue evidence="3">Whole animal</tissue>
    </source>
</reference>
<evidence type="ECO:0000313" key="3">
    <source>
        <dbReference type="EMBL" id="KAH3824992.1"/>
    </source>
</evidence>
<evidence type="ECO:0008006" key="5">
    <source>
        <dbReference type="Google" id="ProtNLM"/>
    </source>
</evidence>
<comment type="caution">
    <text evidence="3">The sequence shown here is derived from an EMBL/GenBank/DDBJ whole genome shotgun (WGS) entry which is preliminary data.</text>
</comment>
<protein>
    <recommendedName>
        <fullName evidence="5">Secreted protein</fullName>
    </recommendedName>
</protein>
<dbReference type="EMBL" id="JAIWYP010000005">
    <property type="protein sequence ID" value="KAH3824992.1"/>
    <property type="molecule type" value="Genomic_DNA"/>
</dbReference>
<organism evidence="3 4">
    <name type="scientific">Dreissena polymorpha</name>
    <name type="common">Zebra mussel</name>
    <name type="synonym">Mytilus polymorpha</name>
    <dbReference type="NCBI Taxonomy" id="45954"/>
    <lineage>
        <taxon>Eukaryota</taxon>
        <taxon>Metazoa</taxon>
        <taxon>Spiralia</taxon>
        <taxon>Lophotrochozoa</taxon>
        <taxon>Mollusca</taxon>
        <taxon>Bivalvia</taxon>
        <taxon>Autobranchia</taxon>
        <taxon>Heteroconchia</taxon>
        <taxon>Euheterodonta</taxon>
        <taxon>Imparidentia</taxon>
        <taxon>Neoheterodontei</taxon>
        <taxon>Myida</taxon>
        <taxon>Dreissenoidea</taxon>
        <taxon>Dreissenidae</taxon>
        <taxon>Dreissena</taxon>
    </lineage>
</organism>
<feature type="signal peptide" evidence="2">
    <location>
        <begin position="1"/>
        <end position="21"/>
    </location>
</feature>
<proteinExistence type="predicted"/>
<evidence type="ECO:0000256" key="1">
    <source>
        <dbReference type="SAM" id="MobiDB-lite"/>
    </source>
</evidence>
<evidence type="ECO:0000313" key="4">
    <source>
        <dbReference type="Proteomes" id="UP000828390"/>
    </source>
</evidence>
<reference evidence="3" key="2">
    <citation type="submission" date="2020-11" db="EMBL/GenBank/DDBJ databases">
        <authorList>
            <person name="McCartney M.A."/>
            <person name="Auch B."/>
            <person name="Kono T."/>
            <person name="Mallez S."/>
            <person name="Becker A."/>
            <person name="Gohl D.M."/>
            <person name="Silverstein K.A.T."/>
            <person name="Koren S."/>
            <person name="Bechman K.B."/>
            <person name="Herman A."/>
            <person name="Abrahante J.E."/>
            <person name="Garbe J."/>
        </authorList>
    </citation>
    <scope>NUCLEOTIDE SEQUENCE</scope>
    <source>
        <strain evidence="3">Duluth1</strain>
        <tissue evidence="3">Whole animal</tissue>
    </source>
</reference>
<dbReference type="Proteomes" id="UP000828390">
    <property type="component" value="Unassembled WGS sequence"/>
</dbReference>
<sequence>MRRSLNLIVTGLAVCAALCAAQALPSSMVDVLMNHLEAEVNPLALGNALREVDRREGSGHRPSNGPHDTGSDGSGSGRSSGNEDGEPYDDNSEDNEPGYDDKSDDVVLGETVPGRAELYEHEQAAIEVIRSLHEYVQHEQEHVLAWLESGDIGKVIDTVYV</sequence>
<name>A0A9D4JYB2_DREPO</name>
<feature type="region of interest" description="Disordered" evidence="1">
    <location>
        <begin position="53"/>
        <end position="106"/>
    </location>
</feature>
<gene>
    <name evidence="3" type="ORF">DPMN_126854</name>
</gene>
<dbReference type="AlphaFoldDB" id="A0A9D4JYB2"/>
<keyword evidence="2" id="KW-0732">Signal</keyword>
<feature type="compositionally biased region" description="Acidic residues" evidence="1">
    <location>
        <begin position="83"/>
        <end position="98"/>
    </location>
</feature>